<accession>A0A0D3JIK0</accession>
<dbReference type="KEGG" id="ehx:EMIHUDRAFT_444169"/>
<organism evidence="1 2">
    <name type="scientific">Emiliania huxleyi (strain CCMP1516)</name>
    <dbReference type="NCBI Taxonomy" id="280463"/>
    <lineage>
        <taxon>Eukaryota</taxon>
        <taxon>Haptista</taxon>
        <taxon>Haptophyta</taxon>
        <taxon>Prymnesiophyceae</taxon>
        <taxon>Isochrysidales</taxon>
        <taxon>Noelaerhabdaceae</taxon>
        <taxon>Emiliania</taxon>
    </lineage>
</organism>
<dbReference type="AlphaFoldDB" id="A0A0D3JIK0"/>
<name>A0A0D3JIK0_EMIH1</name>
<reference evidence="1" key="2">
    <citation type="submission" date="2024-10" db="UniProtKB">
        <authorList>
            <consortium name="EnsemblProtists"/>
        </authorList>
    </citation>
    <scope>IDENTIFICATION</scope>
</reference>
<dbReference type="RefSeq" id="XP_005775764.1">
    <property type="nucleotide sequence ID" value="XM_005775707.1"/>
</dbReference>
<evidence type="ECO:0000313" key="2">
    <source>
        <dbReference type="Proteomes" id="UP000013827"/>
    </source>
</evidence>
<keyword evidence="2" id="KW-1185">Reference proteome</keyword>
<sequence>MLAILSTTPAVHSSAELYEPAAAVTAPYPTAGGVARRSTGGGGATRRRRGPWAVVPQAQPGPSVVLLYHIEKTGGSAVMKWLKRQTHAPSRLAAVYSYSQTSCFFALHADLFPGMEPRWRDKLCGGAAPLDWRSSKVAVEFHSYSKGFFLRSVLPALGALKRRYAEANGTVVAVTSIREPASHLLSKYRMWPPRTADRTHAVPLPAWLASGEAHSLQSRALLSERPALPGCEGLTEARARLGQFDVVGVTHCLRPLLAAIEERLGLPHDPARTGAALAAYHRPQHWGGAIGREASEWTASRLNATGRRLLGDATRCDESLYSDALRRQPPPLETKESVKTLCQPPAAAAQWRIWQSIPRAAENTTLMSEAIGSG</sequence>
<dbReference type="Proteomes" id="UP000013827">
    <property type="component" value="Unassembled WGS sequence"/>
</dbReference>
<evidence type="ECO:0000313" key="1">
    <source>
        <dbReference type="EnsemblProtists" id="EOD23335"/>
    </source>
</evidence>
<evidence type="ECO:0008006" key="3">
    <source>
        <dbReference type="Google" id="ProtNLM"/>
    </source>
</evidence>
<proteinExistence type="predicted"/>
<dbReference type="EnsemblProtists" id="EOD23335">
    <property type="protein sequence ID" value="EOD23335"/>
    <property type="gene ID" value="EMIHUDRAFT_444169"/>
</dbReference>
<dbReference type="PaxDb" id="2903-EOD23335"/>
<reference evidence="2" key="1">
    <citation type="journal article" date="2013" name="Nature">
        <title>Pan genome of the phytoplankton Emiliania underpins its global distribution.</title>
        <authorList>
            <person name="Read B.A."/>
            <person name="Kegel J."/>
            <person name="Klute M.J."/>
            <person name="Kuo A."/>
            <person name="Lefebvre S.C."/>
            <person name="Maumus F."/>
            <person name="Mayer C."/>
            <person name="Miller J."/>
            <person name="Monier A."/>
            <person name="Salamov A."/>
            <person name="Young J."/>
            <person name="Aguilar M."/>
            <person name="Claverie J.M."/>
            <person name="Frickenhaus S."/>
            <person name="Gonzalez K."/>
            <person name="Herman E.K."/>
            <person name="Lin Y.C."/>
            <person name="Napier J."/>
            <person name="Ogata H."/>
            <person name="Sarno A.F."/>
            <person name="Shmutz J."/>
            <person name="Schroeder D."/>
            <person name="de Vargas C."/>
            <person name="Verret F."/>
            <person name="von Dassow P."/>
            <person name="Valentin K."/>
            <person name="Van de Peer Y."/>
            <person name="Wheeler G."/>
            <person name="Dacks J.B."/>
            <person name="Delwiche C.F."/>
            <person name="Dyhrman S.T."/>
            <person name="Glockner G."/>
            <person name="John U."/>
            <person name="Richards T."/>
            <person name="Worden A.Z."/>
            <person name="Zhang X."/>
            <person name="Grigoriev I.V."/>
            <person name="Allen A.E."/>
            <person name="Bidle K."/>
            <person name="Borodovsky M."/>
            <person name="Bowler C."/>
            <person name="Brownlee C."/>
            <person name="Cock J.M."/>
            <person name="Elias M."/>
            <person name="Gladyshev V.N."/>
            <person name="Groth M."/>
            <person name="Guda C."/>
            <person name="Hadaegh A."/>
            <person name="Iglesias-Rodriguez M.D."/>
            <person name="Jenkins J."/>
            <person name="Jones B.M."/>
            <person name="Lawson T."/>
            <person name="Leese F."/>
            <person name="Lindquist E."/>
            <person name="Lobanov A."/>
            <person name="Lomsadze A."/>
            <person name="Malik S.B."/>
            <person name="Marsh M.E."/>
            <person name="Mackinder L."/>
            <person name="Mock T."/>
            <person name="Mueller-Roeber B."/>
            <person name="Pagarete A."/>
            <person name="Parker M."/>
            <person name="Probert I."/>
            <person name="Quesneville H."/>
            <person name="Raines C."/>
            <person name="Rensing S.A."/>
            <person name="Riano-Pachon D.M."/>
            <person name="Richier S."/>
            <person name="Rokitta S."/>
            <person name="Shiraiwa Y."/>
            <person name="Soanes D.M."/>
            <person name="van der Giezen M."/>
            <person name="Wahlund T.M."/>
            <person name="Williams B."/>
            <person name="Wilson W."/>
            <person name="Wolfe G."/>
            <person name="Wurch L.L."/>
        </authorList>
    </citation>
    <scope>NUCLEOTIDE SEQUENCE</scope>
</reference>
<protein>
    <recommendedName>
        <fullName evidence="3">Sulfotransferase domain-containing protein</fullName>
    </recommendedName>
</protein>
<dbReference type="HOGENOM" id="CLU_740660_0_0_1"/>
<dbReference type="GeneID" id="17268879"/>